<keyword evidence="2" id="KW-1185">Reference proteome</keyword>
<evidence type="ECO:0008006" key="3">
    <source>
        <dbReference type="Google" id="ProtNLM"/>
    </source>
</evidence>
<protein>
    <recommendedName>
        <fullName evidence="3">Right handed beta helix domain-containing protein</fullName>
    </recommendedName>
</protein>
<dbReference type="InterPro" id="IPR012334">
    <property type="entry name" value="Pectin_lyas_fold"/>
</dbReference>
<accession>A0ABQ9XSY0</accession>
<proteinExistence type="predicted"/>
<gene>
    <name evidence="1" type="ORF">BLNAU_10795</name>
</gene>
<evidence type="ECO:0000313" key="1">
    <source>
        <dbReference type="EMBL" id="KAK2954296.1"/>
    </source>
</evidence>
<dbReference type="Gene3D" id="2.160.20.10">
    <property type="entry name" value="Single-stranded right-handed beta-helix, Pectin lyase-like"/>
    <property type="match status" value="1"/>
</dbReference>
<dbReference type="EMBL" id="JARBJD010000080">
    <property type="protein sequence ID" value="KAK2954296.1"/>
    <property type="molecule type" value="Genomic_DNA"/>
</dbReference>
<sequence length="487" mass="52075">MLLVETSLIHSRLRNISSSPSPRPSCFGWTDDRQTMIGVEVVGCTNHLYGTVCKDMNDGGNVLCQNSSFSRCSTSLEPSSTQPTYTLQHRTGEQKLSFTSSSGSSDITFTRCTFHTMSSTSSGGAVSFSNLLASVSISECSFVNSVASSSGGAVRFRPSSETASLVLLSSTFSYCLAESYGGSVDIRSPVSCTVSDCHFIGTKTKVSYGGSIFLKSPNSLCQLSNCLIEDGTTSYGGGLSLNAWRLDSDVEISFCSFCRCQASYGGGIDLLTGTTRISVKDSLFDGCSASYSGGEIVIRDPGSFLMQRVQFRACTASSGGRDVNIWKLTMAEVEDGNMITNCVSISGADNVYFWNGTITDSTLIPQVASIGLLSVTLSASLDGDDVGGTLTVTTSENVEGRMLVVLDNSLSDYEKPNVDSPPPIARLFVFDFTTPSTTSSQSILFNEWNTLQYESNYSISSASLHNTDISVSPSVLQTRILLELWKC</sequence>
<evidence type="ECO:0000313" key="2">
    <source>
        <dbReference type="Proteomes" id="UP001281761"/>
    </source>
</evidence>
<dbReference type="Proteomes" id="UP001281761">
    <property type="component" value="Unassembled WGS sequence"/>
</dbReference>
<comment type="caution">
    <text evidence="1">The sequence shown here is derived from an EMBL/GenBank/DDBJ whole genome shotgun (WGS) entry which is preliminary data.</text>
</comment>
<dbReference type="SUPFAM" id="SSF51126">
    <property type="entry name" value="Pectin lyase-like"/>
    <property type="match status" value="1"/>
</dbReference>
<name>A0ABQ9XSY0_9EUKA</name>
<organism evidence="1 2">
    <name type="scientific">Blattamonas nauphoetae</name>
    <dbReference type="NCBI Taxonomy" id="2049346"/>
    <lineage>
        <taxon>Eukaryota</taxon>
        <taxon>Metamonada</taxon>
        <taxon>Preaxostyla</taxon>
        <taxon>Oxymonadida</taxon>
        <taxon>Blattamonas</taxon>
    </lineage>
</organism>
<dbReference type="InterPro" id="IPR011050">
    <property type="entry name" value="Pectin_lyase_fold/virulence"/>
</dbReference>
<reference evidence="1 2" key="1">
    <citation type="journal article" date="2022" name="bioRxiv">
        <title>Genomics of Preaxostyla Flagellates Illuminates Evolutionary Transitions and the Path Towards Mitochondrial Loss.</title>
        <authorList>
            <person name="Novak L.V.F."/>
            <person name="Treitli S.C."/>
            <person name="Pyrih J."/>
            <person name="Halakuc P."/>
            <person name="Pipaliya S.V."/>
            <person name="Vacek V."/>
            <person name="Brzon O."/>
            <person name="Soukal P."/>
            <person name="Eme L."/>
            <person name="Dacks J.B."/>
            <person name="Karnkowska A."/>
            <person name="Elias M."/>
            <person name="Hampl V."/>
        </authorList>
    </citation>
    <scope>NUCLEOTIDE SEQUENCE [LARGE SCALE GENOMIC DNA]</scope>
    <source>
        <strain evidence="1">NAU3</strain>
        <tissue evidence="1">Gut</tissue>
    </source>
</reference>